<proteinExistence type="predicted"/>
<name>A0A7W5BBJ0_9BURK</name>
<feature type="region of interest" description="Disordered" evidence="1">
    <location>
        <begin position="1"/>
        <end position="37"/>
    </location>
</feature>
<evidence type="ECO:0000313" key="2">
    <source>
        <dbReference type="EMBL" id="MBB3120099.1"/>
    </source>
</evidence>
<sequence>MLRLAGGNNRPPPLKCKRHAMHGISRKGRESRAGRRREIRPLAWPGEMRRSGFRRLALRLR</sequence>
<gene>
    <name evidence="2" type="ORF">FHS03_003158</name>
</gene>
<accession>A0A7W5BBJ0</accession>
<dbReference type="AlphaFoldDB" id="A0A7W5BBJ0"/>
<dbReference type="Proteomes" id="UP000541535">
    <property type="component" value="Unassembled WGS sequence"/>
</dbReference>
<feature type="compositionally biased region" description="Basic residues" evidence="1">
    <location>
        <begin position="15"/>
        <end position="26"/>
    </location>
</feature>
<reference evidence="2 3" key="1">
    <citation type="submission" date="2020-08" db="EMBL/GenBank/DDBJ databases">
        <title>Genomic Encyclopedia of Type Strains, Phase III (KMG-III): the genomes of soil and plant-associated and newly described type strains.</title>
        <authorList>
            <person name="Whitman W."/>
        </authorList>
    </citation>
    <scope>NUCLEOTIDE SEQUENCE [LARGE SCALE GENOMIC DNA]</scope>
    <source>
        <strain evidence="2 3">CECT 8897</strain>
    </source>
</reference>
<dbReference type="EMBL" id="JACHXD010000008">
    <property type="protein sequence ID" value="MBB3120099.1"/>
    <property type="molecule type" value="Genomic_DNA"/>
</dbReference>
<evidence type="ECO:0000313" key="3">
    <source>
        <dbReference type="Proteomes" id="UP000541535"/>
    </source>
</evidence>
<keyword evidence="3" id="KW-1185">Reference proteome</keyword>
<organism evidence="2 3">
    <name type="scientific">Pseudoduganella violacea</name>
    <dbReference type="NCBI Taxonomy" id="1715466"/>
    <lineage>
        <taxon>Bacteria</taxon>
        <taxon>Pseudomonadati</taxon>
        <taxon>Pseudomonadota</taxon>
        <taxon>Betaproteobacteria</taxon>
        <taxon>Burkholderiales</taxon>
        <taxon>Oxalobacteraceae</taxon>
        <taxon>Telluria group</taxon>
        <taxon>Pseudoduganella</taxon>
    </lineage>
</organism>
<evidence type="ECO:0000256" key="1">
    <source>
        <dbReference type="SAM" id="MobiDB-lite"/>
    </source>
</evidence>
<protein>
    <submittedName>
        <fullName evidence="2">Uncharacterized protein</fullName>
    </submittedName>
</protein>
<comment type="caution">
    <text evidence="2">The sequence shown here is derived from an EMBL/GenBank/DDBJ whole genome shotgun (WGS) entry which is preliminary data.</text>
</comment>